<gene>
    <name evidence="1" type="ORF">H0A36_07270</name>
</gene>
<dbReference type="EMBL" id="JACCKB010000007">
    <property type="protein sequence ID" value="NYZ65810.1"/>
    <property type="molecule type" value="Genomic_DNA"/>
</dbReference>
<comment type="caution">
    <text evidence="1">The sequence shown here is derived from an EMBL/GenBank/DDBJ whole genome shotgun (WGS) entry which is preliminary data.</text>
</comment>
<protein>
    <submittedName>
        <fullName evidence="1">Uncharacterized protein</fullName>
    </submittedName>
</protein>
<evidence type="ECO:0000313" key="1">
    <source>
        <dbReference type="EMBL" id="NYZ65810.1"/>
    </source>
</evidence>
<sequence>MEEGPKACPESNQQANLAEYIRSRKHFKENVLTPWEYKKLKMADWLQWRYFAYWLEEWQQKRMIKKIPQEIQAWSQPIPEDQWAKPSEQLLEAEKITQAYYQQGGKFGDKDMPIYQPK</sequence>
<evidence type="ECO:0000313" key="2">
    <source>
        <dbReference type="Proteomes" id="UP000569732"/>
    </source>
</evidence>
<dbReference type="AlphaFoldDB" id="A0A853HVM5"/>
<organism evidence="1 2">
    <name type="scientific">Spartinivicinus marinus</name>
    <dbReference type="NCBI Taxonomy" id="2994442"/>
    <lineage>
        <taxon>Bacteria</taxon>
        <taxon>Pseudomonadati</taxon>
        <taxon>Pseudomonadota</taxon>
        <taxon>Gammaproteobacteria</taxon>
        <taxon>Oceanospirillales</taxon>
        <taxon>Zooshikellaceae</taxon>
        <taxon>Spartinivicinus</taxon>
    </lineage>
</organism>
<name>A0A853HVM5_9GAMM</name>
<keyword evidence="2" id="KW-1185">Reference proteome</keyword>
<dbReference type="RefSeq" id="WP_180567832.1">
    <property type="nucleotide sequence ID" value="NZ_JACCKB010000007.1"/>
</dbReference>
<dbReference type="Proteomes" id="UP000569732">
    <property type="component" value="Unassembled WGS sequence"/>
</dbReference>
<reference evidence="1 2" key="1">
    <citation type="submission" date="2020-07" db="EMBL/GenBank/DDBJ databases">
        <title>Endozoicomonas sp. nov., isolated from sediment.</title>
        <authorList>
            <person name="Gu T."/>
        </authorList>
    </citation>
    <scope>NUCLEOTIDE SEQUENCE [LARGE SCALE GENOMIC DNA]</scope>
    <source>
        <strain evidence="1 2">SM1973</strain>
    </source>
</reference>
<accession>A0A853HVM5</accession>
<proteinExistence type="predicted"/>